<dbReference type="Pfam" id="PF07992">
    <property type="entry name" value="Pyr_redox_2"/>
    <property type="match status" value="1"/>
</dbReference>
<dbReference type="InterPro" id="IPR051169">
    <property type="entry name" value="NADH-Q_oxidoreductase"/>
</dbReference>
<organism evidence="7 8">
    <name type="scientific">Cohnella phaseoli</name>
    <dbReference type="NCBI Taxonomy" id="456490"/>
    <lineage>
        <taxon>Bacteria</taxon>
        <taxon>Bacillati</taxon>
        <taxon>Bacillota</taxon>
        <taxon>Bacilli</taxon>
        <taxon>Bacillales</taxon>
        <taxon>Paenibacillaceae</taxon>
        <taxon>Cohnella</taxon>
    </lineage>
</organism>
<dbReference type="SUPFAM" id="SSF51905">
    <property type="entry name" value="FAD/NAD(P)-binding domain"/>
    <property type="match status" value="1"/>
</dbReference>
<keyword evidence="4" id="KW-0274">FAD</keyword>
<dbReference type="AlphaFoldDB" id="A0A3D9IP97"/>
<feature type="domain" description="FAD/NAD(P)-binding" evidence="6">
    <location>
        <begin position="5"/>
        <end position="311"/>
    </location>
</feature>
<keyword evidence="5" id="KW-0560">Oxidoreductase</keyword>
<sequence length="394" mass="42584">METMTCVVVGGGYAGINTVKALLKASPAEAVGRPLRIVLMDKNAYHLRKVLLFRAAAGEEDITIPLSEMFPKGVELLQAEATGIESVEKRLRYKDARGAEGEIEYDWLVLATGSVVRRPKPEQGGIALSGLNDAKRIREAWQSNLLQAAASNDRAEQEKRMTIAVAGAGISGIETAAELAYYVRADAERLGLDAGKVRIVLYNSEKRLFPTASVKVGRKLENALTAKGITVRHSVKVLREEAGRLTLADGRSEHAGLCIWTLGLLPNPRLRELGVPVTSDGHIGVDGSYRVSGLPGVYAIGDNARIVDPATGRIDGKTCKEAIGQAPRLIKVMAADAAGRPAPVHKSYLDLFCFGLGPEQGLVWTRQWGLDIVVTGKLGWKIRKMTWDMASLIK</sequence>
<evidence type="ECO:0000256" key="3">
    <source>
        <dbReference type="ARBA" id="ARBA00022630"/>
    </source>
</evidence>
<dbReference type="GO" id="GO:0019646">
    <property type="term" value="P:aerobic electron transport chain"/>
    <property type="evidence" value="ECO:0007669"/>
    <property type="project" value="TreeGrafter"/>
</dbReference>
<comment type="similarity">
    <text evidence="2">Belongs to the NADH dehydrogenase family.</text>
</comment>
<dbReference type="PANTHER" id="PTHR42913">
    <property type="entry name" value="APOPTOSIS-INDUCING FACTOR 1"/>
    <property type="match status" value="1"/>
</dbReference>
<keyword evidence="3" id="KW-0285">Flavoprotein</keyword>
<evidence type="ECO:0000256" key="1">
    <source>
        <dbReference type="ARBA" id="ARBA00001974"/>
    </source>
</evidence>
<evidence type="ECO:0000313" key="7">
    <source>
        <dbReference type="EMBL" id="RED63537.1"/>
    </source>
</evidence>
<gene>
    <name evidence="7" type="ORF">DFP98_12584</name>
</gene>
<proteinExistence type="inferred from homology"/>
<reference evidence="7 8" key="1">
    <citation type="submission" date="2018-07" db="EMBL/GenBank/DDBJ databases">
        <title>Genomic Encyclopedia of Type Strains, Phase III (KMG-III): the genomes of soil and plant-associated and newly described type strains.</title>
        <authorList>
            <person name="Whitman W."/>
        </authorList>
    </citation>
    <scope>NUCLEOTIDE SEQUENCE [LARGE SCALE GENOMIC DNA]</scope>
    <source>
        <strain evidence="7 8">CECT 7287</strain>
    </source>
</reference>
<evidence type="ECO:0000259" key="6">
    <source>
        <dbReference type="Pfam" id="PF07992"/>
    </source>
</evidence>
<accession>A0A3D9IP97</accession>
<name>A0A3D9IP97_9BACL</name>
<dbReference type="RefSeq" id="WP_116063651.1">
    <property type="nucleotide sequence ID" value="NZ_QRDZ01000025.1"/>
</dbReference>
<dbReference type="GO" id="GO:0003955">
    <property type="term" value="F:NAD(P)H dehydrogenase (quinone) activity"/>
    <property type="evidence" value="ECO:0007669"/>
    <property type="project" value="TreeGrafter"/>
</dbReference>
<evidence type="ECO:0000256" key="2">
    <source>
        <dbReference type="ARBA" id="ARBA00005272"/>
    </source>
</evidence>
<keyword evidence="8" id="KW-1185">Reference proteome</keyword>
<protein>
    <submittedName>
        <fullName evidence="7">NADH dehydrogenase</fullName>
    </submittedName>
</protein>
<dbReference type="OrthoDB" id="2641866at2"/>
<dbReference type="EMBL" id="QRDZ01000025">
    <property type="protein sequence ID" value="RED63537.1"/>
    <property type="molecule type" value="Genomic_DNA"/>
</dbReference>
<dbReference type="Proteomes" id="UP000256977">
    <property type="component" value="Unassembled WGS sequence"/>
</dbReference>
<dbReference type="Gene3D" id="3.50.50.100">
    <property type="match status" value="1"/>
</dbReference>
<dbReference type="PANTHER" id="PTHR42913:SF3">
    <property type="entry name" value="64 KDA MITOCHONDRIAL NADH DEHYDROGENASE (EUROFUNG)"/>
    <property type="match status" value="1"/>
</dbReference>
<comment type="cofactor">
    <cofactor evidence="1">
        <name>FAD</name>
        <dbReference type="ChEBI" id="CHEBI:57692"/>
    </cofactor>
</comment>
<dbReference type="InterPro" id="IPR023753">
    <property type="entry name" value="FAD/NAD-binding_dom"/>
</dbReference>
<dbReference type="InterPro" id="IPR036188">
    <property type="entry name" value="FAD/NAD-bd_sf"/>
</dbReference>
<evidence type="ECO:0000313" key="8">
    <source>
        <dbReference type="Proteomes" id="UP000256977"/>
    </source>
</evidence>
<evidence type="ECO:0000256" key="5">
    <source>
        <dbReference type="ARBA" id="ARBA00023002"/>
    </source>
</evidence>
<dbReference type="PRINTS" id="PR00368">
    <property type="entry name" value="FADPNR"/>
</dbReference>
<comment type="caution">
    <text evidence="7">The sequence shown here is derived from an EMBL/GenBank/DDBJ whole genome shotgun (WGS) entry which is preliminary data.</text>
</comment>
<evidence type="ECO:0000256" key="4">
    <source>
        <dbReference type="ARBA" id="ARBA00022827"/>
    </source>
</evidence>